<proteinExistence type="predicted"/>
<comment type="caution">
    <text evidence="1">The sequence shown here is derived from an EMBL/GenBank/DDBJ whole genome shotgun (WGS) entry which is preliminary data.</text>
</comment>
<name>A0ABD7W6D7_ECOLX</name>
<sequence>MKSCFLWLNYSEFPTFFTTTKCSFTAKQFLDKTHNHVALTHIRLQKY</sequence>
<gene>
    <name evidence="1" type="ORF">IDONEFKE_03670</name>
</gene>
<evidence type="ECO:0000313" key="2">
    <source>
        <dbReference type="Proteomes" id="UP000629265"/>
    </source>
</evidence>
<organism evidence="1 2">
    <name type="scientific">Escherichia coli</name>
    <dbReference type="NCBI Taxonomy" id="562"/>
    <lineage>
        <taxon>Bacteria</taxon>
        <taxon>Pseudomonadati</taxon>
        <taxon>Pseudomonadota</taxon>
        <taxon>Gammaproteobacteria</taxon>
        <taxon>Enterobacterales</taxon>
        <taxon>Enterobacteriaceae</taxon>
        <taxon>Escherichia</taxon>
    </lineage>
</organism>
<protein>
    <submittedName>
        <fullName evidence="1">Uncharacterized protein</fullName>
    </submittedName>
</protein>
<accession>A0ABD7W6D7</accession>
<dbReference type="Proteomes" id="UP000629265">
    <property type="component" value="Unassembled WGS sequence"/>
</dbReference>
<evidence type="ECO:0000313" key="1">
    <source>
        <dbReference type="EMBL" id="VZR32506.1"/>
    </source>
</evidence>
<reference evidence="1 2" key="1">
    <citation type="submission" date="2019-11" db="EMBL/GenBank/DDBJ databases">
        <authorList>
            <person name="Haines EK M."/>
        </authorList>
    </citation>
    <scope>NUCLEOTIDE SEQUENCE [LARGE SCALE GENOMIC DNA]</scope>
    <source>
        <strain evidence="1">KR2729</strain>
    </source>
</reference>
<dbReference type="AlphaFoldDB" id="A0ABD7W6D7"/>
<dbReference type="EMBL" id="CACRYR010000166">
    <property type="protein sequence ID" value="VZR32506.1"/>
    <property type="molecule type" value="Genomic_DNA"/>
</dbReference>